<evidence type="ECO:0000259" key="1">
    <source>
        <dbReference type="Pfam" id="PF01850"/>
    </source>
</evidence>
<dbReference type="InterPro" id="IPR002716">
    <property type="entry name" value="PIN_dom"/>
</dbReference>
<proteinExistence type="predicted"/>
<accession>A0A2M7TLV9</accession>
<dbReference type="Proteomes" id="UP000228920">
    <property type="component" value="Unassembled WGS sequence"/>
</dbReference>
<comment type="caution">
    <text evidence="2">The sequence shown here is derived from an EMBL/GenBank/DDBJ whole genome shotgun (WGS) entry which is preliminary data.</text>
</comment>
<dbReference type="Pfam" id="PF01850">
    <property type="entry name" value="PIN"/>
    <property type="match status" value="1"/>
</dbReference>
<feature type="domain" description="PIN" evidence="1">
    <location>
        <begin position="5"/>
        <end position="107"/>
    </location>
</feature>
<dbReference type="AlphaFoldDB" id="A0A2M7TLV9"/>
<dbReference type="EMBL" id="PFNL01000008">
    <property type="protein sequence ID" value="PIZ48172.1"/>
    <property type="molecule type" value="Genomic_DNA"/>
</dbReference>
<dbReference type="SUPFAM" id="SSF88723">
    <property type="entry name" value="PIN domain-like"/>
    <property type="match status" value="1"/>
</dbReference>
<protein>
    <recommendedName>
        <fullName evidence="1">PIN domain-containing protein</fullName>
    </recommendedName>
</protein>
<organism evidence="2 3">
    <name type="scientific">candidate division WWE3 bacterium CG_4_10_14_0_2_um_filter_41_14</name>
    <dbReference type="NCBI Taxonomy" id="1975072"/>
    <lineage>
        <taxon>Bacteria</taxon>
        <taxon>Katanobacteria</taxon>
    </lineage>
</organism>
<evidence type="ECO:0000313" key="2">
    <source>
        <dbReference type="EMBL" id="PIZ48172.1"/>
    </source>
</evidence>
<gene>
    <name evidence="2" type="ORF">COY32_00440</name>
</gene>
<sequence>MAKRIFLDANAFIDILEDREGVKAKDLVGNILFISVLTLHIYVYSYKITIPSDTVSLLKSQFTYVDVTSSISEKSMTGPTSDFEDNIQLHSAIESKADLFITRDKKLLSLGYFGACRIVDSV</sequence>
<dbReference type="InterPro" id="IPR029060">
    <property type="entry name" value="PIN-like_dom_sf"/>
</dbReference>
<name>A0A2M7TLV9_UNCKA</name>
<reference evidence="3" key="1">
    <citation type="submission" date="2017-09" db="EMBL/GenBank/DDBJ databases">
        <title>Depth-based differentiation of microbial function through sediment-hosted aquifers and enrichment of novel symbionts in the deep terrestrial subsurface.</title>
        <authorList>
            <person name="Probst A.J."/>
            <person name="Ladd B."/>
            <person name="Jarett J.K."/>
            <person name="Geller-Mcgrath D.E."/>
            <person name="Sieber C.M.K."/>
            <person name="Emerson J.B."/>
            <person name="Anantharaman K."/>
            <person name="Thomas B.C."/>
            <person name="Malmstrom R."/>
            <person name="Stieglmeier M."/>
            <person name="Klingl A."/>
            <person name="Woyke T."/>
            <person name="Ryan C.M."/>
            <person name="Banfield J.F."/>
        </authorList>
    </citation>
    <scope>NUCLEOTIDE SEQUENCE [LARGE SCALE GENOMIC DNA]</scope>
</reference>
<evidence type="ECO:0000313" key="3">
    <source>
        <dbReference type="Proteomes" id="UP000228920"/>
    </source>
</evidence>